<organism evidence="1 2">
    <name type="scientific">Ascidiaceihabitans donghaensis</name>
    <dbReference type="NCBI Taxonomy" id="1510460"/>
    <lineage>
        <taxon>Bacteria</taxon>
        <taxon>Pseudomonadati</taxon>
        <taxon>Pseudomonadota</taxon>
        <taxon>Alphaproteobacteria</taxon>
        <taxon>Rhodobacterales</taxon>
        <taxon>Paracoccaceae</taxon>
        <taxon>Ascidiaceihabitans</taxon>
    </lineage>
</organism>
<accession>A0A2R8BHY1</accession>
<dbReference type="OrthoDB" id="280897at2"/>
<evidence type="ECO:0000313" key="1">
    <source>
        <dbReference type="EMBL" id="SPH22707.1"/>
    </source>
</evidence>
<protein>
    <recommendedName>
        <fullName evidence="3">Cytochrome c family protein</fullName>
    </recommendedName>
</protein>
<proteinExistence type="predicted"/>
<gene>
    <name evidence="1" type="ORF">ASD8599_03452</name>
</gene>
<dbReference type="Proteomes" id="UP000244880">
    <property type="component" value="Unassembled WGS sequence"/>
</dbReference>
<name>A0A2R8BHY1_9RHOB</name>
<sequence>MKRILAAAIFIAVLVGLYFTLMPATKETVLASGGAATPTAQTTAQVECAATTQTLINGTTIPAIPDFGSITDGDFSLDNLQCAFDSYSWNSFLALNHSPDGAFGDKSGDNETVWETWAESSDIFLTGGADPGAAGATPPREIPDECKALGDTKGLRVISQIGKHPDLLEEATQPFNSGPLIDTNGWYSRFAISVNQPMYDYITENQLYNKAGQAAFSQAGNAVNFTCSCDPDATGSKCSPQGQQGAMMVKAAWKVIAGTDVAADFHATEALVYTPALNDKPASCEIQQMGLVGFHIGHKTINDPQWLWSTFEHVANVPEAGRPQSRASYNYFQPDCEDCNDVNTPPAQPWNPHVQPVAQNMGKSQIERSIPVTDHTVAMNTVVQNELTKGTVWENYHLISTQWPTQATLGTPTTPSAENGWCTSLNPVDPTGAPAPTFLANTTLESYIQGTVPQASSNCISCHKDATMTDGTFSDFTYLLERAKGPTQ</sequence>
<evidence type="ECO:0008006" key="3">
    <source>
        <dbReference type="Google" id="ProtNLM"/>
    </source>
</evidence>
<reference evidence="1 2" key="1">
    <citation type="submission" date="2018-03" db="EMBL/GenBank/DDBJ databases">
        <authorList>
            <person name="Keele B.F."/>
        </authorList>
    </citation>
    <scope>NUCLEOTIDE SEQUENCE [LARGE SCALE GENOMIC DNA]</scope>
    <source>
        <strain evidence="1 2">CECT 8599</strain>
    </source>
</reference>
<dbReference type="AlphaFoldDB" id="A0A2R8BHY1"/>
<evidence type="ECO:0000313" key="2">
    <source>
        <dbReference type="Proteomes" id="UP000244880"/>
    </source>
</evidence>
<dbReference type="EMBL" id="OMOR01000001">
    <property type="protein sequence ID" value="SPH22707.1"/>
    <property type="molecule type" value="Genomic_DNA"/>
</dbReference>
<dbReference type="RefSeq" id="WP_108829623.1">
    <property type="nucleotide sequence ID" value="NZ_OMOR01000001.1"/>
</dbReference>
<keyword evidence="2" id="KW-1185">Reference proteome</keyword>